<evidence type="ECO:0000313" key="2">
    <source>
        <dbReference type="Proteomes" id="UP000054359"/>
    </source>
</evidence>
<dbReference type="OrthoDB" id="6412724at2759"/>
<reference evidence="1 2" key="1">
    <citation type="submission" date="2013-11" db="EMBL/GenBank/DDBJ databases">
        <title>Genome sequencing of Stegodyphus mimosarum.</title>
        <authorList>
            <person name="Bechsgaard J."/>
        </authorList>
    </citation>
    <scope>NUCLEOTIDE SEQUENCE [LARGE SCALE GENOMIC DNA]</scope>
</reference>
<feature type="non-terminal residue" evidence="1">
    <location>
        <position position="47"/>
    </location>
</feature>
<protein>
    <submittedName>
        <fullName evidence="1">Uncharacterized protein</fullName>
    </submittedName>
</protein>
<sequence>MARKGANCKRKFPFKTDKILTTDCDVPWVEKFAPETLDDLAVHKKKV</sequence>
<dbReference type="Pfam" id="PF03215">
    <property type="entry name" value="Rad17"/>
    <property type="match status" value="1"/>
</dbReference>
<dbReference type="AlphaFoldDB" id="A0A087UEH5"/>
<gene>
    <name evidence="1" type="ORF">X975_25627</name>
</gene>
<name>A0A087UEH5_STEMI</name>
<accession>A0A087UEH5</accession>
<dbReference type="EMBL" id="KK119466">
    <property type="protein sequence ID" value="KFM75764.1"/>
    <property type="molecule type" value="Genomic_DNA"/>
</dbReference>
<keyword evidence="2" id="KW-1185">Reference proteome</keyword>
<organism evidence="1 2">
    <name type="scientific">Stegodyphus mimosarum</name>
    <name type="common">African social velvet spider</name>
    <dbReference type="NCBI Taxonomy" id="407821"/>
    <lineage>
        <taxon>Eukaryota</taxon>
        <taxon>Metazoa</taxon>
        <taxon>Ecdysozoa</taxon>
        <taxon>Arthropoda</taxon>
        <taxon>Chelicerata</taxon>
        <taxon>Arachnida</taxon>
        <taxon>Araneae</taxon>
        <taxon>Araneomorphae</taxon>
        <taxon>Entelegynae</taxon>
        <taxon>Eresoidea</taxon>
        <taxon>Eresidae</taxon>
        <taxon>Stegodyphus</taxon>
    </lineage>
</organism>
<proteinExistence type="predicted"/>
<evidence type="ECO:0000313" key="1">
    <source>
        <dbReference type="EMBL" id="KFM75764.1"/>
    </source>
</evidence>
<dbReference type="Proteomes" id="UP000054359">
    <property type="component" value="Unassembled WGS sequence"/>
</dbReference>